<evidence type="ECO:0000313" key="4">
    <source>
        <dbReference type="Proteomes" id="UP000481153"/>
    </source>
</evidence>
<name>A0A6G0WXF2_9STRA</name>
<proteinExistence type="predicted"/>
<gene>
    <name evidence="3" type="ORF">Ae201684_010551</name>
</gene>
<protein>
    <submittedName>
        <fullName evidence="3">Uncharacterized protein</fullName>
    </submittedName>
</protein>
<feature type="coiled-coil region" evidence="1">
    <location>
        <begin position="282"/>
        <end position="309"/>
    </location>
</feature>
<evidence type="ECO:0000313" key="3">
    <source>
        <dbReference type="EMBL" id="KAF0732259.1"/>
    </source>
</evidence>
<reference evidence="3 4" key="1">
    <citation type="submission" date="2019-07" db="EMBL/GenBank/DDBJ databases">
        <title>Genomics analysis of Aphanomyces spp. identifies a new class of oomycete effector associated with host adaptation.</title>
        <authorList>
            <person name="Gaulin E."/>
        </authorList>
    </citation>
    <scope>NUCLEOTIDE SEQUENCE [LARGE SCALE GENOMIC DNA]</scope>
    <source>
        <strain evidence="3 4">ATCC 201684</strain>
    </source>
</reference>
<feature type="region of interest" description="Disordered" evidence="2">
    <location>
        <begin position="486"/>
        <end position="505"/>
    </location>
</feature>
<evidence type="ECO:0000256" key="2">
    <source>
        <dbReference type="SAM" id="MobiDB-lite"/>
    </source>
</evidence>
<keyword evidence="4" id="KW-1185">Reference proteome</keyword>
<accession>A0A6G0WXF2</accession>
<sequence length="549" mass="60447">MALYKSLETDVTSFFISQGSLFESIVNSLSTRLTAVESHQQTLLKANQSLISSDSNKLLDQAIRHCTAAKQDLHAKINQKLDGIDAELSRINHALESLFQSVGRAQHTCAVNHRQQEAATSALAAQCEQMQHAITSVQSSVADFDDLGNQWKNQIACGFSETELVGLANELSTLSQVETCHDAAVNSKQAIKHILDAVSGDSLDPPVDAVADLQKCLDELNLQVRDVASDPNTPEDHLDSLAHAMTSLPQQLRRVQWSMWGTIHRVDQVCLKRNNTSEIAISNALSAQIEQLQADLNKFTQRERQLELQLAACPSQEDVLHQLNALQAKLQADLSTEAALSSIDDLKAQLRGLPTNDVIQSLERALHEKADKAVVDRLEMNQQQGDAETAHLGLTKVPLKCLSCDQYLPKHQVQIHQTPTTSLAGKPAPTVSPRHVLKPLEASKRSHQTPLVRPRSSNLHGPKEHFSMHFVQDHVTRLIPPEESQAIKTKGSKASIEKPPRPQSCVPRTITLAFQLPEAPPISNSQSVTDFKKYSFYSTANPSTPNQFS</sequence>
<comment type="caution">
    <text evidence="3">The sequence shown here is derived from an EMBL/GenBank/DDBJ whole genome shotgun (WGS) entry which is preliminary data.</text>
</comment>
<organism evidence="3 4">
    <name type="scientific">Aphanomyces euteiches</name>
    <dbReference type="NCBI Taxonomy" id="100861"/>
    <lineage>
        <taxon>Eukaryota</taxon>
        <taxon>Sar</taxon>
        <taxon>Stramenopiles</taxon>
        <taxon>Oomycota</taxon>
        <taxon>Saprolegniomycetes</taxon>
        <taxon>Saprolegniales</taxon>
        <taxon>Verrucalvaceae</taxon>
        <taxon>Aphanomyces</taxon>
    </lineage>
</organism>
<evidence type="ECO:0000256" key="1">
    <source>
        <dbReference type="SAM" id="Coils"/>
    </source>
</evidence>
<dbReference type="EMBL" id="VJMJ01000135">
    <property type="protein sequence ID" value="KAF0732259.1"/>
    <property type="molecule type" value="Genomic_DNA"/>
</dbReference>
<dbReference type="Proteomes" id="UP000481153">
    <property type="component" value="Unassembled WGS sequence"/>
</dbReference>
<dbReference type="AlphaFoldDB" id="A0A6G0WXF2"/>
<dbReference type="VEuPathDB" id="FungiDB:AeMF1_018619"/>
<keyword evidence="1" id="KW-0175">Coiled coil</keyword>